<reference evidence="3 4" key="1">
    <citation type="submission" date="2018-11" db="EMBL/GenBank/DDBJ databases">
        <authorList>
            <consortium name="Pathogen Informatics"/>
        </authorList>
    </citation>
    <scope>NUCLEOTIDE SEQUENCE [LARGE SCALE GENOMIC DNA]</scope>
</reference>
<gene>
    <name evidence="3" type="ORF">HPBE_LOCUS384</name>
</gene>
<keyword evidence="4" id="KW-1185">Reference proteome</keyword>
<dbReference type="GO" id="GO:0003824">
    <property type="term" value="F:catalytic activity"/>
    <property type="evidence" value="ECO:0007669"/>
    <property type="project" value="InterPro"/>
</dbReference>
<dbReference type="AlphaFoldDB" id="A0A183F2L7"/>
<evidence type="ECO:0000313" key="5">
    <source>
        <dbReference type="WBParaSite" id="HPBE_0000038301-mRNA-1"/>
    </source>
</evidence>
<dbReference type="PANTHER" id="PTHR23227:SF67">
    <property type="entry name" value="CRANIOFACIAL DEVELOPMENT PROTEIN 2-LIKE"/>
    <property type="match status" value="1"/>
</dbReference>
<proteinExistence type="predicted"/>
<dbReference type="Proteomes" id="UP000050761">
    <property type="component" value="Unassembled WGS sequence"/>
</dbReference>
<feature type="region of interest" description="Disordered" evidence="1">
    <location>
        <begin position="1"/>
        <end position="23"/>
    </location>
</feature>
<dbReference type="PANTHER" id="PTHR23227">
    <property type="entry name" value="BUCENTAUR RELATED"/>
    <property type="match status" value="1"/>
</dbReference>
<dbReference type="SUPFAM" id="SSF56219">
    <property type="entry name" value="DNase I-like"/>
    <property type="match status" value="1"/>
</dbReference>
<dbReference type="Pfam" id="PF03372">
    <property type="entry name" value="Exo_endo_phos"/>
    <property type="match status" value="1"/>
</dbReference>
<evidence type="ECO:0000313" key="3">
    <source>
        <dbReference type="EMBL" id="VDO18766.1"/>
    </source>
</evidence>
<name>A0A183F2L7_HELPZ</name>
<dbReference type="WBParaSite" id="HPBE_0000038301-mRNA-1">
    <property type="protein sequence ID" value="HPBE_0000038301-mRNA-1"/>
    <property type="gene ID" value="HPBE_0000038301"/>
</dbReference>
<dbReference type="Gene3D" id="3.60.10.10">
    <property type="entry name" value="Endonuclease/exonuclease/phosphatase"/>
    <property type="match status" value="1"/>
</dbReference>
<dbReference type="OrthoDB" id="5856459at2759"/>
<sequence length="287" mass="32434">MRGSLMRGRHRGATELVRKSRKGSRTRVATLNVGTLTGRSCELVEALERRRIDFCAVQETRWSCRKSRDIGRGFKAVLCGSPRTTSGVGIIVSERFRDSILSVERFDDRLMKIVVAAKERLHHFFSAYAPQTGCSDQAKDEFWSLLDEKTAEVQSKDVIIVAGDLNGHVGVTKDGYSCHGGFQPRGPVQKIIVEETEAALKKMKPGKATGPYDVAADLWKSKYWYPAEWLSRFFNQVVAEKKVPECWRQSTTIPIWKKKGSPADCSSYRPIRLLSHSMEIFCRRTNS</sequence>
<evidence type="ECO:0000256" key="1">
    <source>
        <dbReference type="SAM" id="MobiDB-lite"/>
    </source>
</evidence>
<feature type="domain" description="Endonuclease/exonuclease/phosphatase" evidence="2">
    <location>
        <begin position="29"/>
        <end position="167"/>
    </location>
</feature>
<dbReference type="EMBL" id="UZAH01000251">
    <property type="protein sequence ID" value="VDO18766.1"/>
    <property type="molecule type" value="Genomic_DNA"/>
</dbReference>
<accession>A0A183F2L7</accession>
<evidence type="ECO:0000313" key="4">
    <source>
        <dbReference type="Proteomes" id="UP000050761"/>
    </source>
</evidence>
<dbReference type="InterPro" id="IPR027124">
    <property type="entry name" value="Swc5/CFDP1/2"/>
</dbReference>
<accession>A0A3P7TC84</accession>
<dbReference type="InterPro" id="IPR005135">
    <property type="entry name" value="Endo/exonuclease/phosphatase"/>
</dbReference>
<evidence type="ECO:0000259" key="2">
    <source>
        <dbReference type="Pfam" id="PF03372"/>
    </source>
</evidence>
<organism evidence="4 5">
    <name type="scientific">Heligmosomoides polygyrus</name>
    <name type="common">Parasitic roundworm</name>
    <dbReference type="NCBI Taxonomy" id="6339"/>
    <lineage>
        <taxon>Eukaryota</taxon>
        <taxon>Metazoa</taxon>
        <taxon>Ecdysozoa</taxon>
        <taxon>Nematoda</taxon>
        <taxon>Chromadorea</taxon>
        <taxon>Rhabditida</taxon>
        <taxon>Rhabditina</taxon>
        <taxon>Rhabditomorpha</taxon>
        <taxon>Strongyloidea</taxon>
        <taxon>Heligmosomidae</taxon>
        <taxon>Heligmosomoides</taxon>
    </lineage>
</organism>
<reference evidence="5" key="2">
    <citation type="submission" date="2019-09" db="UniProtKB">
        <authorList>
            <consortium name="WormBaseParasite"/>
        </authorList>
    </citation>
    <scope>IDENTIFICATION</scope>
</reference>
<protein>
    <submittedName>
        <fullName evidence="5">Endo/exonuclease/phosphatase domain-containing protein</fullName>
    </submittedName>
</protein>
<dbReference type="InterPro" id="IPR036691">
    <property type="entry name" value="Endo/exonu/phosph_ase_sf"/>
</dbReference>